<protein>
    <recommendedName>
        <fullName evidence="4">FAS1 domain-containing protein</fullName>
    </recommendedName>
</protein>
<dbReference type="RefSeq" id="WP_124317438.1">
    <property type="nucleotide sequence ID" value="NZ_AP028155.1"/>
</dbReference>
<dbReference type="PROSITE" id="PS51257">
    <property type="entry name" value="PROKAR_LIPOPROTEIN"/>
    <property type="match status" value="1"/>
</dbReference>
<feature type="signal peptide" evidence="1">
    <location>
        <begin position="1"/>
        <end position="18"/>
    </location>
</feature>
<keyword evidence="1" id="KW-0732">Signal</keyword>
<proteinExistence type="predicted"/>
<dbReference type="Proteomes" id="UP000546007">
    <property type="component" value="Unassembled WGS sequence"/>
</dbReference>
<dbReference type="AlphaFoldDB" id="A0A7W6HVS6"/>
<reference evidence="2 3" key="1">
    <citation type="submission" date="2020-08" db="EMBL/GenBank/DDBJ databases">
        <title>Genomic Encyclopedia of Type Strains, Phase IV (KMG-IV): sequencing the most valuable type-strain genomes for metagenomic binning, comparative biology and taxonomic classification.</title>
        <authorList>
            <person name="Goeker M."/>
        </authorList>
    </citation>
    <scope>NUCLEOTIDE SEQUENCE [LARGE SCALE GENOMIC DNA]</scope>
    <source>
        <strain evidence="2 3">DSM 105721</strain>
    </source>
</reference>
<name>A0A7W6HVS6_9BACT</name>
<dbReference type="EMBL" id="JACIES010000003">
    <property type="protein sequence ID" value="MBB4025858.1"/>
    <property type="molecule type" value="Genomic_DNA"/>
</dbReference>
<gene>
    <name evidence="2" type="ORF">GGR14_001642</name>
</gene>
<evidence type="ECO:0000313" key="2">
    <source>
        <dbReference type="EMBL" id="MBB4025858.1"/>
    </source>
</evidence>
<keyword evidence="3" id="KW-1185">Reference proteome</keyword>
<sequence>MKRAICFMVLFGGLLFTACTKDNFIHTGTSKGRFEGSLMEYMEAHPYDWSYMVEFVRHSGEDMVQLFEGKDPEHKEITFLGITNHSIRRYLLTEGKTIADLDPEWCRGIILQHVIDGKIYRKDVVPGEPSEYETLGTGGTIYTTLAGTQVWIYTIIPEAGGVTENTARPIYLNFLKSNEKCNVASGDIEPDNCVVHALEYAFTLGQEE</sequence>
<evidence type="ECO:0000313" key="3">
    <source>
        <dbReference type="Proteomes" id="UP000546007"/>
    </source>
</evidence>
<dbReference type="InterPro" id="IPR036378">
    <property type="entry name" value="FAS1_dom_sf"/>
</dbReference>
<dbReference type="Gene3D" id="2.30.180.10">
    <property type="entry name" value="FAS1 domain"/>
    <property type="match status" value="1"/>
</dbReference>
<evidence type="ECO:0008006" key="4">
    <source>
        <dbReference type="Google" id="ProtNLM"/>
    </source>
</evidence>
<dbReference type="SUPFAM" id="SSF82153">
    <property type="entry name" value="FAS1 domain"/>
    <property type="match status" value="1"/>
</dbReference>
<dbReference type="GeneID" id="93100373"/>
<organism evidence="2 3">
    <name type="scientific">Butyricimonas faecihominis</name>
    <dbReference type="NCBI Taxonomy" id="1472416"/>
    <lineage>
        <taxon>Bacteria</taxon>
        <taxon>Pseudomonadati</taxon>
        <taxon>Bacteroidota</taxon>
        <taxon>Bacteroidia</taxon>
        <taxon>Bacteroidales</taxon>
        <taxon>Odoribacteraceae</taxon>
        <taxon>Butyricimonas</taxon>
    </lineage>
</organism>
<accession>A0A7W6HVS6</accession>
<evidence type="ECO:0000256" key="1">
    <source>
        <dbReference type="SAM" id="SignalP"/>
    </source>
</evidence>
<comment type="caution">
    <text evidence="2">The sequence shown here is derived from an EMBL/GenBank/DDBJ whole genome shotgun (WGS) entry which is preliminary data.</text>
</comment>
<dbReference type="OrthoDB" id="1099567at2"/>
<feature type="chain" id="PRO_5031201284" description="FAS1 domain-containing protein" evidence="1">
    <location>
        <begin position="19"/>
        <end position="208"/>
    </location>
</feature>